<evidence type="ECO:0000313" key="3">
    <source>
        <dbReference type="EMBL" id="KIY68305.1"/>
    </source>
</evidence>
<protein>
    <submittedName>
        <fullName evidence="3">Uncharacterized protein</fullName>
    </submittedName>
</protein>
<accession>A0A0D7BDN1</accession>
<evidence type="ECO:0000313" key="4">
    <source>
        <dbReference type="Proteomes" id="UP000054007"/>
    </source>
</evidence>
<dbReference type="Proteomes" id="UP000054007">
    <property type="component" value="Unassembled WGS sequence"/>
</dbReference>
<proteinExistence type="predicted"/>
<sequence>MSSSLHPELFDLSFEFLLAERNNAIVEREKAVKALQKALLICDKALEERDEARLARKEERIARLRQVATLEDAIHKQEAKQRDEKETQNYAATSTTDEYILEVRYSAKDQKPNDRTKADSIL</sequence>
<keyword evidence="4" id="KW-1185">Reference proteome</keyword>
<feature type="coiled-coil region" evidence="1">
    <location>
        <begin position="47"/>
        <end position="87"/>
    </location>
</feature>
<gene>
    <name evidence="3" type="ORF">CYLTODRAFT_443425</name>
</gene>
<name>A0A0D7BDN1_9AGAR</name>
<dbReference type="AlphaFoldDB" id="A0A0D7BDN1"/>
<dbReference type="EMBL" id="KN880505">
    <property type="protein sequence ID" value="KIY68305.1"/>
    <property type="molecule type" value="Genomic_DNA"/>
</dbReference>
<feature type="region of interest" description="Disordered" evidence="2">
    <location>
        <begin position="103"/>
        <end position="122"/>
    </location>
</feature>
<keyword evidence="1" id="KW-0175">Coiled coil</keyword>
<feature type="compositionally biased region" description="Basic and acidic residues" evidence="2">
    <location>
        <begin position="105"/>
        <end position="122"/>
    </location>
</feature>
<reference evidence="3 4" key="1">
    <citation type="journal article" date="2015" name="Fungal Genet. Biol.">
        <title>Evolution of novel wood decay mechanisms in Agaricales revealed by the genome sequences of Fistulina hepatica and Cylindrobasidium torrendii.</title>
        <authorList>
            <person name="Floudas D."/>
            <person name="Held B.W."/>
            <person name="Riley R."/>
            <person name="Nagy L.G."/>
            <person name="Koehler G."/>
            <person name="Ransdell A.S."/>
            <person name="Younus H."/>
            <person name="Chow J."/>
            <person name="Chiniquy J."/>
            <person name="Lipzen A."/>
            <person name="Tritt A."/>
            <person name="Sun H."/>
            <person name="Haridas S."/>
            <person name="LaButti K."/>
            <person name="Ohm R.A."/>
            <person name="Kues U."/>
            <person name="Blanchette R.A."/>
            <person name="Grigoriev I.V."/>
            <person name="Minto R.E."/>
            <person name="Hibbett D.S."/>
        </authorList>
    </citation>
    <scope>NUCLEOTIDE SEQUENCE [LARGE SCALE GENOMIC DNA]</scope>
    <source>
        <strain evidence="3 4">FP15055 ss-10</strain>
    </source>
</reference>
<organism evidence="3 4">
    <name type="scientific">Cylindrobasidium torrendii FP15055 ss-10</name>
    <dbReference type="NCBI Taxonomy" id="1314674"/>
    <lineage>
        <taxon>Eukaryota</taxon>
        <taxon>Fungi</taxon>
        <taxon>Dikarya</taxon>
        <taxon>Basidiomycota</taxon>
        <taxon>Agaricomycotina</taxon>
        <taxon>Agaricomycetes</taxon>
        <taxon>Agaricomycetidae</taxon>
        <taxon>Agaricales</taxon>
        <taxon>Marasmiineae</taxon>
        <taxon>Physalacriaceae</taxon>
        <taxon>Cylindrobasidium</taxon>
    </lineage>
</organism>
<evidence type="ECO:0000256" key="1">
    <source>
        <dbReference type="SAM" id="Coils"/>
    </source>
</evidence>
<evidence type="ECO:0000256" key="2">
    <source>
        <dbReference type="SAM" id="MobiDB-lite"/>
    </source>
</evidence>